<accession>Q16CM9</accession>
<evidence type="ECO:0000313" key="2">
    <source>
        <dbReference type="EMBL" id="ABG30264.1"/>
    </source>
</evidence>
<dbReference type="KEGG" id="rde:RD1_0559"/>
<dbReference type="AlphaFoldDB" id="Q16CM9"/>
<protein>
    <submittedName>
        <fullName evidence="2">Uncharacterized protein</fullName>
    </submittedName>
</protein>
<proteinExistence type="predicted"/>
<name>Q16CM9_ROSDO</name>
<reference evidence="2 3" key="1">
    <citation type="journal article" date="2007" name="J. Bacteriol.">
        <title>The complete genome sequence of Roseobacter denitrificans reveals a mixotrophic rather than photosynthetic metabolism.</title>
        <authorList>
            <person name="Swingley W.D."/>
            <person name="Sadekar S."/>
            <person name="Mastrian S.D."/>
            <person name="Matthies H.J."/>
            <person name="Hao J."/>
            <person name="Ramos H."/>
            <person name="Acharya C.R."/>
            <person name="Conrad A.L."/>
            <person name="Taylor H.L."/>
            <person name="Dejesa L.C."/>
            <person name="Shah M.K."/>
            <person name="O'huallachain M.E."/>
            <person name="Lince M.T."/>
            <person name="Blankenship R.E."/>
            <person name="Beatty J.T."/>
            <person name="Touchman J.W."/>
        </authorList>
    </citation>
    <scope>NUCLEOTIDE SEQUENCE [LARGE SCALE GENOMIC DNA]</scope>
    <source>
        <strain evidence="3">ATCC 33942 / OCh 114</strain>
    </source>
</reference>
<gene>
    <name evidence="2" type="ordered locus">RD1_0559</name>
</gene>
<evidence type="ECO:0000256" key="1">
    <source>
        <dbReference type="SAM" id="MobiDB-lite"/>
    </source>
</evidence>
<dbReference type="HOGENOM" id="CLU_162629_0_0_5"/>
<organism evidence="2 3">
    <name type="scientific">Roseobacter denitrificans (strain ATCC 33942 / OCh 114)</name>
    <name type="common">Erythrobacter sp. (strain OCh 114)</name>
    <name type="synonym">Roseobacter denitrificans</name>
    <dbReference type="NCBI Taxonomy" id="375451"/>
    <lineage>
        <taxon>Bacteria</taxon>
        <taxon>Pseudomonadati</taxon>
        <taxon>Pseudomonadota</taxon>
        <taxon>Alphaproteobacteria</taxon>
        <taxon>Rhodobacterales</taxon>
        <taxon>Roseobacteraceae</taxon>
        <taxon>Roseobacter</taxon>
    </lineage>
</organism>
<evidence type="ECO:0000313" key="3">
    <source>
        <dbReference type="Proteomes" id="UP000007029"/>
    </source>
</evidence>
<dbReference type="Proteomes" id="UP000007029">
    <property type="component" value="Chromosome"/>
</dbReference>
<feature type="region of interest" description="Disordered" evidence="1">
    <location>
        <begin position="1"/>
        <end position="33"/>
    </location>
</feature>
<sequence length="104" mass="10722">MAPVSPASAATRSSISCRKAGPSAAKGSSNSTSGLFCTRTRASAARLCCPPDKAPGRRASNPARPTRRMAAATCALSSALSLRLGRKPRLTFCATLRCGNRLLS</sequence>
<dbReference type="AntiFam" id="ANF00062">
    <property type="entry name" value="Shadow ORF (opposite ABC transporter protein)"/>
</dbReference>
<keyword evidence="3" id="KW-1185">Reference proteome</keyword>
<dbReference type="EMBL" id="CP000362">
    <property type="protein sequence ID" value="ABG30264.1"/>
    <property type="molecule type" value="Genomic_DNA"/>
</dbReference>